<accession>A0ABN6YZ13</accession>
<reference evidence="1" key="2">
    <citation type="submission" date="2023-02" db="EMBL/GenBank/DDBJ databases">
        <authorList>
            <person name="Sun Q."/>
            <person name="Mori K."/>
        </authorList>
    </citation>
    <scope>NUCLEOTIDE SEQUENCE</scope>
    <source>
        <strain evidence="1">NBRC 110608</strain>
    </source>
</reference>
<name>A0ABN6YZ13_9MICO</name>
<protein>
    <submittedName>
        <fullName evidence="1">Uncharacterized protein</fullName>
    </submittedName>
</protein>
<gene>
    <name evidence="1" type="ORF">GCM10025872_37400</name>
</gene>
<organism evidence="1">
    <name type="scientific">Barrientosiimonas endolithica</name>
    <dbReference type="NCBI Taxonomy" id="1535208"/>
    <lineage>
        <taxon>Bacteria</taxon>
        <taxon>Bacillati</taxon>
        <taxon>Actinomycetota</taxon>
        <taxon>Actinomycetes</taxon>
        <taxon>Micrococcales</taxon>
        <taxon>Dermacoccaceae</taxon>
        <taxon>Barrientosiimonas</taxon>
    </lineage>
</organism>
<evidence type="ECO:0000313" key="1">
    <source>
        <dbReference type="EMBL" id="BDZ60083.1"/>
    </source>
</evidence>
<dbReference type="EMBL" id="AP027735">
    <property type="protein sequence ID" value="BDZ60083.1"/>
    <property type="molecule type" value="Genomic_DNA"/>
</dbReference>
<proteinExistence type="predicted"/>
<sequence length="67" mass="7277">MDRAPADPHGDVPVRLARQSYALQLLGENQSFGSGVAGSSGSRAPGMSFHRKFWKVRTRAVSMGYLL</sequence>
<reference evidence="1" key="1">
    <citation type="journal article" date="2014" name="Int. J. Syst. Evol. Microbiol.">
        <title>Complete genome of a new Firmicutes species belonging to the dominant human colonic microbiota ('Ruminococcus bicirculans') reveals two chromosomes and a selective capacity to utilize plant glucans.</title>
        <authorList>
            <consortium name="NISC Comparative Sequencing Program"/>
            <person name="Wegmann U."/>
            <person name="Louis P."/>
            <person name="Goesmann A."/>
            <person name="Henrissat B."/>
            <person name="Duncan S.H."/>
            <person name="Flint H.J."/>
        </authorList>
    </citation>
    <scope>NUCLEOTIDE SEQUENCE</scope>
    <source>
        <strain evidence="1">NBRC 110608</strain>
    </source>
</reference>